<dbReference type="Proteomes" id="UP000299102">
    <property type="component" value="Unassembled WGS sequence"/>
</dbReference>
<gene>
    <name evidence="2" type="ORF">EVAR_66026_1</name>
</gene>
<feature type="region of interest" description="Disordered" evidence="1">
    <location>
        <begin position="1"/>
        <end position="21"/>
    </location>
</feature>
<accession>A0A4C1Z6H7</accession>
<evidence type="ECO:0000313" key="3">
    <source>
        <dbReference type="Proteomes" id="UP000299102"/>
    </source>
</evidence>
<protein>
    <submittedName>
        <fullName evidence="2">Uncharacterized protein</fullName>
    </submittedName>
</protein>
<dbReference type="AlphaFoldDB" id="A0A4C1Z6H7"/>
<organism evidence="2 3">
    <name type="scientific">Eumeta variegata</name>
    <name type="common">Bagworm moth</name>
    <name type="synonym">Eumeta japonica</name>
    <dbReference type="NCBI Taxonomy" id="151549"/>
    <lineage>
        <taxon>Eukaryota</taxon>
        <taxon>Metazoa</taxon>
        <taxon>Ecdysozoa</taxon>
        <taxon>Arthropoda</taxon>
        <taxon>Hexapoda</taxon>
        <taxon>Insecta</taxon>
        <taxon>Pterygota</taxon>
        <taxon>Neoptera</taxon>
        <taxon>Endopterygota</taxon>
        <taxon>Lepidoptera</taxon>
        <taxon>Glossata</taxon>
        <taxon>Ditrysia</taxon>
        <taxon>Tineoidea</taxon>
        <taxon>Psychidae</taxon>
        <taxon>Oiketicinae</taxon>
        <taxon>Eumeta</taxon>
    </lineage>
</organism>
<evidence type="ECO:0000313" key="2">
    <source>
        <dbReference type="EMBL" id="GBP83290.1"/>
    </source>
</evidence>
<dbReference type="EMBL" id="BGZK01001613">
    <property type="protein sequence ID" value="GBP83290.1"/>
    <property type="molecule type" value="Genomic_DNA"/>
</dbReference>
<evidence type="ECO:0000256" key="1">
    <source>
        <dbReference type="SAM" id="MobiDB-lite"/>
    </source>
</evidence>
<sequence length="74" mass="8413">MSVMTAVTSCPRRPANSSKSGALGNVRFARAALENRLLTRARAHLRYSRHWGKRDMQRSHTIWKSIVSAYPSEK</sequence>
<comment type="caution">
    <text evidence="2">The sequence shown here is derived from an EMBL/GenBank/DDBJ whole genome shotgun (WGS) entry which is preliminary data.</text>
</comment>
<reference evidence="2 3" key="1">
    <citation type="journal article" date="2019" name="Commun. Biol.">
        <title>The bagworm genome reveals a unique fibroin gene that provides high tensile strength.</title>
        <authorList>
            <person name="Kono N."/>
            <person name="Nakamura H."/>
            <person name="Ohtoshi R."/>
            <person name="Tomita M."/>
            <person name="Numata K."/>
            <person name="Arakawa K."/>
        </authorList>
    </citation>
    <scope>NUCLEOTIDE SEQUENCE [LARGE SCALE GENOMIC DNA]</scope>
</reference>
<proteinExistence type="predicted"/>
<keyword evidence="3" id="KW-1185">Reference proteome</keyword>
<name>A0A4C1Z6H7_EUMVA</name>